<dbReference type="CDD" id="cd08504">
    <property type="entry name" value="PBP2_OppA"/>
    <property type="match status" value="1"/>
</dbReference>
<dbReference type="GO" id="GO:1904680">
    <property type="term" value="F:peptide transmembrane transporter activity"/>
    <property type="evidence" value="ECO:0007669"/>
    <property type="project" value="TreeGrafter"/>
</dbReference>
<dbReference type="PANTHER" id="PTHR30290:SF79">
    <property type="entry name" value="DIPEPTIDE-BINDING PROTEIN DPPE"/>
    <property type="match status" value="1"/>
</dbReference>
<dbReference type="GO" id="GO:0015833">
    <property type="term" value="P:peptide transport"/>
    <property type="evidence" value="ECO:0007669"/>
    <property type="project" value="TreeGrafter"/>
</dbReference>
<reference evidence="8" key="1">
    <citation type="submission" date="2016-11" db="EMBL/GenBank/DDBJ databases">
        <authorList>
            <person name="Varghese N."/>
            <person name="Submissions S."/>
        </authorList>
    </citation>
    <scope>NUCLEOTIDE SEQUENCE [LARGE SCALE GENOMIC DNA]</scope>
    <source>
        <strain evidence="8">DSM 15285</strain>
    </source>
</reference>
<organism evidence="7 8">
    <name type="scientific">Tepidibacter thalassicus DSM 15285</name>
    <dbReference type="NCBI Taxonomy" id="1123350"/>
    <lineage>
        <taxon>Bacteria</taxon>
        <taxon>Bacillati</taxon>
        <taxon>Bacillota</taxon>
        <taxon>Clostridia</taxon>
        <taxon>Peptostreptococcales</taxon>
        <taxon>Peptostreptococcaceae</taxon>
        <taxon>Tepidibacter</taxon>
    </lineage>
</organism>
<dbReference type="FunFam" id="3.10.105.10:FF:000001">
    <property type="entry name" value="Oligopeptide ABC transporter, oligopeptide-binding protein"/>
    <property type="match status" value="1"/>
</dbReference>
<dbReference type="RefSeq" id="WP_072725004.1">
    <property type="nucleotide sequence ID" value="NZ_FQXH01000013.1"/>
</dbReference>
<gene>
    <name evidence="7" type="ORF">SAMN02744040_01398</name>
</gene>
<dbReference type="InterPro" id="IPR039424">
    <property type="entry name" value="SBP_5"/>
</dbReference>
<keyword evidence="3" id="KW-0813">Transport</keyword>
<comment type="similarity">
    <text evidence="2">Belongs to the bacterial solute-binding protein 5 family.</text>
</comment>
<dbReference type="PIRSF" id="PIRSF002741">
    <property type="entry name" value="MppA"/>
    <property type="match status" value="1"/>
</dbReference>
<evidence type="ECO:0000259" key="6">
    <source>
        <dbReference type="Pfam" id="PF00496"/>
    </source>
</evidence>
<accession>A0A1M5RJV1</accession>
<dbReference type="InterPro" id="IPR030678">
    <property type="entry name" value="Peptide/Ni-bd"/>
</dbReference>
<name>A0A1M5RJV1_9FIRM</name>
<sequence>MKKILSLALAMLLVLVSLVGCGKQENKEQAGGESSAGKMIVRHNINSDPETIDPALNAAVEGATILVNAFEGLMRLDKNDKAIPGVAESYEVSEDGLTYTFHLRDCKWSDGKPVKAQDFEYAWKRVLNPATAADYAYQMYYIKNGEKYNKGEASADEVGVKAIDDKTLEVKLIAPTPYFLELTAFPTYFPVRKDVVEKDPEGWALNPETHISNGPFKVVKWDHNNVLALEKNENYYDKDRVKLDGIEFYMMTEASTSLSAFESGEVDIIDDMPSEEIPRLKAESDEFKIFPQLGTYFYVFNTTKEPVNDPKVRKALALAIDRKAIVEVITKAGQQPALTFVAPGIKEPDGKEFYKKAKDYGLRETAQVEEAKKLLAEAGYPDGKGFPELTVIYNTSEGHKAIAEAIQEMWKKNLGIEVKLQNQEWKVFQETRDRGDFVIARHGWLGDYTDPMTFLDMWYSTSGNNNAHWKNKEFDKLINEAKTTSDEKARFELMHKAEDLMMEDMIVMPIYYYTNPEMIKSYVKNVRISPLGFVYYDEAYIEK</sequence>
<proteinExistence type="inferred from homology"/>
<dbReference type="Pfam" id="PF00496">
    <property type="entry name" value="SBP_bac_5"/>
    <property type="match status" value="1"/>
</dbReference>
<feature type="chain" id="PRO_5038469980" evidence="5">
    <location>
        <begin position="23"/>
        <end position="543"/>
    </location>
</feature>
<protein>
    <submittedName>
        <fullName evidence="7">Oligopeptide transport system substrate-binding protein</fullName>
    </submittedName>
</protein>
<evidence type="ECO:0000313" key="7">
    <source>
        <dbReference type="EMBL" id="SHH26399.1"/>
    </source>
</evidence>
<dbReference type="PANTHER" id="PTHR30290">
    <property type="entry name" value="PERIPLASMIC BINDING COMPONENT OF ABC TRANSPORTER"/>
    <property type="match status" value="1"/>
</dbReference>
<dbReference type="GO" id="GO:0030288">
    <property type="term" value="C:outer membrane-bounded periplasmic space"/>
    <property type="evidence" value="ECO:0007669"/>
    <property type="project" value="UniProtKB-ARBA"/>
</dbReference>
<dbReference type="PROSITE" id="PS51257">
    <property type="entry name" value="PROKAR_LIPOPROTEIN"/>
    <property type="match status" value="1"/>
</dbReference>
<dbReference type="Proteomes" id="UP000242520">
    <property type="component" value="Unassembled WGS sequence"/>
</dbReference>
<evidence type="ECO:0000313" key="8">
    <source>
        <dbReference type="Proteomes" id="UP000242520"/>
    </source>
</evidence>
<dbReference type="STRING" id="1123350.SAMN02744040_01398"/>
<dbReference type="Gene3D" id="3.40.190.10">
    <property type="entry name" value="Periplasmic binding protein-like II"/>
    <property type="match status" value="1"/>
</dbReference>
<dbReference type="SUPFAM" id="SSF53850">
    <property type="entry name" value="Periplasmic binding protein-like II"/>
    <property type="match status" value="1"/>
</dbReference>
<dbReference type="FunFam" id="3.90.76.10:FF:000001">
    <property type="entry name" value="Oligopeptide ABC transporter substrate-binding protein"/>
    <property type="match status" value="1"/>
</dbReference>
<dbReference type="Gene3D" id="3.10.105.10">
    <property type="entry name" value="Dipeptide-binding Protein, Domain 3"/>
    <property type="match status" value="1"/>
</dbReference>
<evidence type="ECO:0000256" key="5">
    <source>
        <dbReference type="SAM" id="SignalP"/>
    </source>
</evidence>
<keyword evidence="8" id="KW-1185">Reference proteome</keyword>
<feature type="domain" description="Solute-binding protein family 5" evidence="6">
    <location>
        <begin position="82"/>
        <end position="466"/>
    </location>
</feature>
<evidence type="ECO:0000256" key="3">
    <source>
        <dbReference type="ARBA" id="ARBA00022448"/>
    </source>
</evidence>
<evidence type="ECO:0000256" key="4">
    <source>
        <dbReference type="ARBA" id="ARBA00022729"/>
    </source>
</evidence>
<dbReference type="OrthoDB" id="9801912at2"/>
<dbReference type="EMBL" id="FQXH01000013">
    <property type="protein sequence ID" value="SHH26399.1"/>
    <property type="molecule type" value="Genomic_DNA"/>
</dbReference>
<evidence type="ECO:0000256" key="1">
    <source>
        <dbReference type="ARBA" id="ARBA00004196"/>
    </source>
</evidence>
<dbReference type="InterPro" id="IPR000914">
    <property type="entry name" value="SBP_5_dom"/>
</dbReference>
<dbReference type="GO" id="GO:0043190">
    <property type="term" value="C:ATP-binding cassette (ABC) transporter complex"/>
    <property type="evidence" value="ECO:0007669"/>
    <property type="project" value="InterPro"/>
</dbReference>
<dbReference type="AlphaFoldDB" id="A0A1M5RJV1"/>
<feature type="signal peptide" evidence="5">
    <location>
        <begin position="1"/>
        <end position="22"/>
    </location>
</feature>
<evidence type="ECO:0000256" key="2">
    <source>
        <dbReference type="ARBA" id="ARBA00005695"/>
    </source>
</evidence>
<dbReference type="Gene3D" id="3.90.76.10">
    <property type="entry name" value="Dipeptide-binding Protein, Domain 1"/>
    <property type="match status" value="1"/>
</dbReference>
<keyword evidence="4 5" id="KW-0732">Signal</keyword>
<comment type="subcellular location">
    <subcellularLocation>
        <location evidence="1">Cell envelope</location>
    </subcellularLocation>
</comment>